<organism evidence="1 2">
    <name type="scientific">Nocardia aurantia</name>
    <dbReference type="NCBI Taxonomy" id="2585199"/>
    <lineage>
        <taxon>Bacteria</taxon>
        <taxon>Bacillati</taxon>
        <taxon>Actinomycetota</taxon>
        <taxon>Actinomycetes</taxon>
        <taxon>Mycobacteriales</taxon>
        <taxon>Nocardiaceae</taxon>
        <taxon>Nocardia</taxon>
    </lineage>
</organism>
<keyword evidence="2" id="KW-1185">Reference proteome</keyword>
<accession>A0A7K0DQT4</accession>
<dbReference type="OrthoDB" id="5517693at2"/>
<evidence type="ECO:0008006" key="3">
    <source>
        <dbReference type="Google" id="ProtNLM"/>
    </source>
</evidence>
<comment type="caution">
    <text evidence="1">The sequence shown here is derived from an EMBL/GenBank/DDBJ whole genome shotgun (WGS) entry which is preliminary data.</text>
</comment>
<dbReference type="AlphaFoldDB" id="A0A7K0DQT4"/>
<evidence type="ECO:0000313" key="2">
    <source>
        <dbReference type="Proteomes" id="UP000431401"/>
    </source>
</evidence>
<proteinExistence type="predicted"/>
<gene>
    <name evidence="1" type="ORF">NRB56_37190</name>
</gene>
<dbReference type="Proteomes" id="UP000431401">
    <property type="component" value="Unassembled WGS sequence"/>
</dbReference>
<reference evidence="1 2" key="1">
    <citation type="submission" date="2019-10" db="EMBL/GenBank/DDBJ databases">
        <title>Nocardia macrotermitis sp. nov. and Nocardia aurantia sp. nov., isolated from the gut of fungus growing-termite Macrotermes natalensis.</title>
        <authorList>
            <person name="Benndorf R."/>
            <person name="Schwitalla J."/>
            <person name="Martin K."/>
            <person name="De Beer W."/>
            <person name="Kaster A.-K."/>
            <person name="Vollmers J."/>
            <person name="Poulsen M."/>
            <person name="Beemelmanns C."/>
        </authorList>
    </citation>
    <scope>NUCLEOTIDE SEQUENCE [LARGE SCALE GENOMIC DNA]</scope>
    <source>
        <strain evidence="1 2">RB56</strain>
    </source>
</reference>
<dbReference type="EMBL" id="WEGI01000007">
    <property type="protein sequence ID" value="MQY28136.1"/>
    <property type="molecule type" value="Genomic_DNA"/>
</dbReference>
<protein>
    <recommendedName>
        <fullName evidence="3">Transcriptional regulator, AbiEi antitoxin, Type IV TA system</fullName>
    </recommendedName>
</protein>
<name>A0A7K0DQT4_9NOCA</name>
<dbReference type="RefSeq" id="WP_153343719.1">
    <property type="nucleotide sequence ID" value="NZ_WEGI01000007.1"/>
</dbReference>
<sequence>MEHCQRFRTSDAGIRRRRDVVRTGVTDEEIRRMCLGGSWHRLRRGTYTDRAGFTGLGAADRHRMLIAAVVDNLSGDAILSHQSAAVVYGAPVWDQLLPRVCVTRNRRNGGRIKPDLKVHCAPVDTVAEIAGLRLTTPARTIVDVARTVPFEAAVVAGDALVRTYGVGPGALAAELEAAKHRHGVHLARHVVRFLDPHSTSVGESRSRVMFHRFGIPVPLSHGEVFTSQGTSLGQVDFYFGDTGVVGEFDGRARYGRLVRSGDDPGQAVVLAKRREDALRGNGFQVVRWTWDDLAGGDVAARIRQALIYAGQRARPDGWIRGTDLPEPKPLVLHEL</sequence>
<evidence type="ECO:0000313" key="1">
    <source>
        <dbReference type="EMBL" id="MQY28136.1"/>
    </source>
</evidence>